<dbReference type="STRING" id="1408163.A0A0F4YZU6"/>
<proteinExistence type="inferred from homology"/>
<dbReference type="InterPro" id="IPR036188">
    <property type="entry name" value="FAD/NAD-bd_sf"/>
</dbReference>
<dbReference type="EMBL" id="LASV01000086">
    <property type="protein sequence ID" value="KKA23802.1"/>
    <property type="molecule type" value="Genomic_DNA"/>
</dbReference>
<dbReference type="Gene3D" id="3.30.560.10">
    <property type="entry name" value="Glucose Oxidase, domain 3"/>
    <property type="match status" value="1"/>
</dbReference>
<dbReference type="Proteomes" id="UP000053958">
    <property type="component" value="Unassembled WGS sequence"/>
</dbReference>
<keyword evidence="7" id="KW-1185">Reference proteome</keyword>
<evidence type="ECO:0000256" key="3">
    <source>
        <dbReference type="ARBA" id="ARBA00022630"/>
    </source>
</evidence>
<evidence type="ECO:0000313" key="6">
    <source>
        <dbReference type="EMBL" id="KKA23802.1"/>
    </source>
</evidence>
<evidence type="ECO:0000313" key="7">
    <source>
        <dbReference type="Proteomes" id="UP000053958"/>
    </source>
</evidence>
<dbReference type="GO" id="GO:0050660">
    <property type="term" value="F:flavin adenine dinucleotide binding"/>
    <property type="evidence" value="ECO:0007669"/>
    <property type="project" value="InterPro"/>
</dbReference>
<organism evidence="6 7">
    <name type="scientific">Rasamsonia emersonii (strain ATCC 16479 / CBS 393.64 / IMI 116815)</name>
    <dbReference type="NCBI Taxonomy" id="1408163"/>
    <lineage>
        <taxon>Eukaryota</taxon>
        <taxon>Fungi</taxon>
        <taxon>Dikarya</taxon>
        <taxon>Ascomycota</taxon>
        <taxon>Pezizomycotina</taxon>
        <taxon>Eurotiomycetes</taxon>
        <taxon>Eurotiomycetidae</taxon>
        <taxon>Eurotiales</taxon>
        <taxon>Trichocomaceae</taxon>
        <taxon>Rasamsonia</taxon>
    </lineage>
</organism>
<sequence length="344" mass="37780">MASEYDFIVVGGGTAGNVVAGRLTENPKVSVLVIEAGRGDPQNIPEITTLARAFENHGGPNDWAYKSTMINRDDYERVEKPNTRGKVLGGKGTFDDWEPYGGSGWTWEGVKEYFDKPANYHDDLGLYPKLRNIGRNGPLHAELVPKLEPFREALKKAWVSKGQKLTDDIYSGTMSGLTHCVNTIYRGLRSSSWSYLVGKPNITVLSSSHGKRLIIQGDRVTGVEVRGPNGEDLVVTARREVIVAGGVYESPKLLLLSGIGPAKDLAQFNIKTVVDSPHVGQNLLDHPILPHVFRLKDGYGLDDHQLRAGPQHDGAVAAYFSWSILIIRFSRKALLLILLSSIVL</sequence>
<dbReference type="AlphaFoldDB" id="A0A0F4YZU6"/>
<feature type="domain" description="Glucose-methanol-choline oxidoreductase N-terminal" evidence="5">
    <location>
        <begin position="91"/>
        <end position="287"/>
    </location>
</feature>
<comment type="cofactor">
    <cofactor evidence="1">
        <name>FAD</name>
        <dbReference type="ChEBI" id="CHEBI:57692"/>
    </cofactor>
</comment>
<protein>
    <submittedName>
        <fullName evidence="6">Choline dehydrogenase</fullName>
    </submittedName>
</protein>
<dbReference type="GO" id="GO:0016614">
    <property type="term" value="F:oxidoreductase activity, acting on CH-OH group of donors"/>
    <property type="evidence" value="ECO:0007669"/>
    <property type="project" value="InterPro"/>
</dbReference>
<evidence type="ECO:0000259" key="5">
    <source>
        <dbReference type="Pfam" id="PF00732"/>
    </source>
</evidence>
<comment type="caution">
    <text evidence="6">The sequence shown here is derived from an EMBL/GenBank/DDBJ whole genome shotgun (WGS) entry which is preliminary data.</text>
</comment>
<comment type="similarity">
    <text evidence="2">Belongs to the GMC oxidoreductase family.</text>
</comment>
<evidence type="ECO:0000256" key="2">
    <source>
        <dbReference type="ARBA" id="ARBA00010790"/>
    </source>
</evidence>
<dbReference type="Pfam" id="PF00732">
    <property type="entry name" value="GMC_oxred_N"/>
    <property type="match status" value="1"/>
</dbReference>
<dbReference type="Gene3D" id="3.50.50.60">
    <property type="entry name" value="FAD/NAD(P)-binding domain"/>
    <property type="match status" value="1"/>
</dbReference>
<dbReference type="PANTHER" id="PTHR11552:SF147">
    <property type="entry name" value="CHOLINE DEHYDROGENASE, MITOCHONDRIAL"/>
    <property type="match status" value="1"/>
</dbReference>
<dbReference type="InterPro" id="IPR012132">
    <property type="entry name" value="GMC_OxRdtase"/>
</dbReference>
<reference evidence="6 7" key="1">
    <citation type="submission" date="2015-04" db="EMBL/GenBank/DDBJ databases">
        <authorList>
            <person name="Heijne W.H."/>
            <person name="Fedorova N.D."/>
            <person name="Nierman W.C."/>
            <person name="Vollebregt A.W."/>
            <person name="Zhao Z."/>
            <person name="Wu L."/>
            <person name="Kumar M."/>
            <person name="Stam H."/>
            <person name="van den Berg M.A."/>
            <person name="Pel H.J."/>
        </authorList>
    </citation>
    <scope>NUCLEOTIDE SEQUENCE [LARGE SCALE GENOMIC DNA]</scope>
    <source>
        <strain evidence="6 7">CBS 393.64</strain>
    </source>
</reference>
<keyword evidence="4" id="KW-0274">FAD</keyword>
<name>A0A0F4YZU6_RASE3</name>
<keyword evidence="3" id="KW-0285">Flavoprotein</keyword>
<dbReference type="OrthoDB" id="269227at2759"/>
<dbReference type="GeneID" id="25314504"/>
<dbReference type="RefSeq" id="XP_013330414.1">
    <property type="nucleotide sequence ID" value="XM_013474960.1"/>
</dbReference>
<evidence type="ECO:0000256" key="1">
    <source>
        <dbReference type="ARBA" id="ARBA00001974"/>
    </source>
</evidence>
<evidence type="ECO:0000256" key="4">
    <source>
        <dbReference type="ARBA" id="ARBA00022827"/>
    </source>
</evidence>
<dbReference type="InterPro" id="IPR000172">
    <property type="entry name" value="GMC_OxRdtase_N"/>
</dbReference>
<dbReference type="PANTHER" id="PTHR11552">
    <property type="entry name" value="GLUCOSE-METHANOL-CHOLINE GMC OXIDOREDUCTASE"/>
    <property type="match status" value="1"/>
</dbReference>
<accession>A0A0F4YZU6</accession>
<dbReference type="SUPFAM" id="SSF51905">
    <property type="entry name" value="FAD/NAD(P)-binding domain"/>
    <property type="match status" value="1"/>
</dbReference>
<gene>
    <name evidence="6" type="ORF">T310_2153</name>
</gene>